<dbReference type="PROSITE" id="PS00888">
    <property type="entry name" value="CNMP_BINDING_1"/>
    <property type="match status" value="1"/>
</dbReference>
<name>A0A8J1XJ24_OWEFU</name>
<dbReference type="Gene3D" id="1.10.287.630">
    <property type="entry name" value="Helix hairpin bin"/>
    <property type="match status" value="1"/>
</dbReference>
<evidence type="ECO:0000313" key="9">
    <source>
        <dbReference type="EMBL" id="CAH1799508.1"/>
    </source>
</evidence>
<keyword evidence="2" id="KW-0813">Transport</keyword>
<dbReference type="Proteomes" id="UP000749559">
    <property type="component" value="Unassembled WGS sequence"/>
</dbReference>
<dbReference type="InterPro" id="IPR018490">
    <property type="entry name" value="cNMP-bd_dom_sf"/>
</dbReference>
<accession>A0A8J1XJ24</accession>
<evidence type="ECO:0000256" key="7">
    <source>
        <dbReference type="ARBA" id="ARBA00023286"/>
    </source>
</evidence>
<dbReference type="InterPro" id="IPR018488">
    <property type="entry name" value="cNMP-bd_CS"/>
</dbReference>
<evidence type="ECO:0000313" key="10">
    <source>
        <dbReference type="Proteomes" id="UP000749559"/>
    </source>
</evidence>
<dbReference type="GO" id="GO:0044877">
    <property type="term" value="F:protein-containing complex binding"/>
    <property type="evidence" value="ECO:0007669"/>
    <property type="project" value="TreeGrafter"/>
</dbReference>
<sequence>MTSLNPQETHRKSGDQHEQRNIWVEGAEEAVTEKRMKFPERLKHWVIYPSDPQFYYWLGIISVAISYNIFVIIARAVFVQLQTDFNRIWIPLDVLSYVIYIADMIVQFKTGYMEQGLRISDSKKLAKRYIKTWTFRFDVISILPLQLLYIQFGVNAPLLRINRIFKVNRLFEFFDRTLRRTNWPNAIKICNLLFYIIIIVHWNACGYYAVSNAMGFGSDSWVYPPNGNTEPSRLLNQYVYSFYWSCLTLLTIGETPHPENNIQYLFVITDFLIGVLIFASIVGNVGSIITNINEGRADFQRKLDNVKLYMHLRSVDRPLEKRVLKWFDYLWSNKQSMSENSIVGALPDKLRSEIALQIHLQTIQRIDIFKDCDPGLLKELVLKLRLCVFSPGDYICRKGDIGRDMYIVKQGLLTVVADDGTTVLATLSEGSVFGEVSLLSIPGSKFGNRRIANVRSEGYCDVFVLTKEDLWETLRDYPEAKTNMVNNGRMILLRREQFDKDLERKEISKQQRKSMGVDDLKKNVLKMQGKIMQMMFEFENAQEIFDKQLKTLENSLANCKCIISGRNSRKCK</sequence>
<dbReference type="InterPro" id="IPR014710">
    <property type="entry name" value="RmlC-like_jellyroll"/>
</dbReference>
<keyword evidence="7" id="KW-1071">Ligand-gated ion channel</keyword>
<dbReference type="GO" id="GO:0005222">
    <property type="term" value="F:intracellularly cAMP-activated cation channel activity"/>
    <property type="evidence" value="ECO:0007669"/>
    <property type="project" value="TreeGrafter"/>
</dbReference>
<dbReference type="SUPFAM" id="SSF51206">
    <property type="entry name" value="cAMP-binding domain-like"/>
    <property type="match status" value="1"/>
</dbReference>
<dbReference type="Gene3D" id="2.60.120.10">
    <property type="entry name" value="Jelly Rolls"/>
    <property type="match status" value="1"/>
</dbReference>
<dbReference type="PRINTS" id="PR01463">
    <property type="entry name" value="EAGCHANLFMLY"/>
</dbReference>
<dbReference type="InterPro" id="IPR003938">
    <property type="entry name" value="K_chnl_volt-dep_EAG/ELK/ERG"/>
</dbReference>
<reference evidence="9" key="1">
    <citation type="submission" date="2022-03" db="EMBL/GenBank/DDBJ databases">
        <authorList>
            <person name="Martin C."/>
        </authorList>
    </citation>
    <scope>NUCLEOTIDE SEQUENCE</scope>
</reference>
<dbReference type="FunFam" id="1.10.287.630:FF:000001">
    <property type="entry name" value="Cyclic nucleotide-gated channel alpha 3"/>
    <property type="match status" value="1"/>
</dbReference>
<keyword evidence="5" id="KW-0406">Ion transport</keyword>
<dbReference type="InterPro" id="IPR000595">
    <property type="entry name" value="cNMP-bd_dom"/>
</dbReference>
<evidence type="ECO:0000256" key="3">
    <source>
        <dbReference type="ARBA" id="ARBA00022692"/>
    </source>
</evidence>
<dbReference type="CDD" id="cd00038">
    <property type="entry name" value="CAP_ED"/>
    <property type="match status" value="1"/>
</dbReference>
<gene>
    <name evidence="9" type="ORF">OFUS_LOCUS23517</name>
</gene>
<organism evidence="9 10">
    <name type="scientific">Owenia fusiformis</name>
    <name type="common">Polychaete worm</name>
    <dbReference type="NCBI Taxonomy" id="6347"/>
    <lineage>
        <taxon>Eukaryota</taxon>
        <taxon>Metazoa</taxon>
        <taxon>Spiralia</taxon>
        <taxon>Lophotrochozoa</taxon>
        <taxon>Annelida</taxon>
        <taxon>Polychaeta</taxon>
        <taxon>Sedentaria</taxon>
        <taxon>Canalipalpata</taxon>
        <taxon>Sabellida</taxon>
        <taxon>Oweniida</taxon>
        <taxon>Oweniidae</taxon>
        <taxon>Owenia</taxon>
    </lineage>
</organism>
<evidence type="ECO:0000256" key="8">
    <source>
        <dbReference type="ARBA" id="ARBA00023303"/>
    </source>
</evidence>
<dbReference type="Pfam" id="PF00520">
    <property type="entry name" value="Ion_trans"/>
    <property type="match status" value="1"/>
</dbReference>
<dbReference type="AlphaFoldDB" id="A0A8J1XJ24"/>
<evidence type="ECO:0000256" key="4">
    <source>
        <dbReference type="ARBA" id="ARBA00022989"/>
    </source>
</evidence>
<keyword evidence="3" id="KW-0812">Transmembrane</keyword>
<proteinExistence type="predicted"/>
<keyword evidence="4" id="KW-1133">Transmembrane helix</keyword>
<dbReference type="PANTHER" id="PTHR45638">
    <property type="entry name" value="CYCLIC NUCLEOTIDE-GATED CATION CHANNEL SUBUNIT A"/>
    <property type="match status" value="1"/>
</dbReference>
<keyword evidence="6" id="KW-0472">Membrane</keyword>
<evidence type="ECO:0000256" key="6">
    <source>
        <dbReference type="ARBA" id="ARBA00023136"/>
    </source>
</evidence>
<keyword evidence="10" id="KW-1185">Reference proteome</keyword>
<dbReference type="GO" id="GO:0030553">
    <property type="term" value="F:cGMP binding"/>
    <property type="evidence" value="ECO:0007669"/>
    <property type="project" value="TreeGrafter"/>
</dbReference>
<dbReference type="EMBL" id="CAIIXF020000011">
    <property type="protein sequence ID" value="CAH1799508.1"/>
    <property type="molecule type" value="Genomic_DNA"/>
</dbReference>
<dbReference type="OrthoDB" id="421226at2759"/>
<dbReference type="GO" id="GO:0005249">
    <property type="term" value="F:voltage-gated potassium channel activity"/>
    <property type="evidence" value="ECO:0007669"/>
    <property type="project" value="InterPro"/>
</dbReference>
<dbReference type="SUPFAM" id="SSF81324">
    <property type="entry name" value="Voltage-gated potassium channels"/>
    <property type="match status" value="1"/>
</dbReference>
<dbReference type="SMART" id="SM00100">
    <property type="entry name" value="cNMP"/>
    <property type="match status" value="1"/>
</dbReference>
<keyword evidence="8" id="KW-0407">Ion channel</keyword>
<evidence type="ECO:0000256" key="1">
    <source>
        <dbReference type="ARBA" id="ARBA00004141"/>
    </source>
</evidence>
<comment type="subcellular location">
    <subcellularLocation>
        <location evidence="1">Membrane</location>
        <topology evidence="1">Multi-pass membrane protein</topology>
    </subcellularLocation>
</comment>
<dbReference type="Gene3D" id="1.10.287.70">
    <property type="match status" value="1"/>
</dbReference>
<comment type="caution">
    <text evidence="9">The sequence shown here is derived from an EMBL/GenBank/DDBJ whole genome shotgun (WGS) entry which is preliminary data.</text>
</comment>
<dbReference type="GO" id="GO:0005223">
    <property type="term" value="F:intracellularly cGMP-activated cation channel activity"/>
    <property type="evidence" value="ECO:0007669"/>
    <property type="project" value="TreeGrafter"/>
</dbReference>
<protein>
    <submittedName>
        <fullName evidence="9">Uncharacterized protein</fullName>
    </submittedName>
</protein>
<dbReference type="PANTHER" id="PTHR45638:SF11">
    <property type="entry name" value="CYCLIC NUCLEOTIDE-GATED CATION CHANNEL SUBUNIT A"/>
    <property type="match status" value="1"/>
</dbReference>
<evidence type="ECO:0000256" key="5">
    <source>
        <dbReference type="ARBA" id="ARBA00023065"/>
    </source>
</evidence>
<dbReference type="InterPro" id="IPR005821">
    <property type="entry name" value="Ion_trans_dom"/>
</dbReference>
<dbReference type="GO" id="GO:0017071">
    <property type="term" value="C:intracellular cyclic nucleotide activated cation channel complex"/>
    <property type="evidence" value="ECO:0007669"/>
    <property type="project" value="TreeGrafter"/>
</dbReference>
<dbReference type="FunFam" id="2.60.120.10:FF:000002">
    <property type="entry name" value="Cyclic nucleotide gated channel alpha 1a"/>
    <property type="match status" value="1"/>
</dbReference>
<dbReference type="GO" id="GO:0005886">
    <property type="term" value="C:plasma membrane"/>
    <property type="evidence" value="ECO:0007669"/>
    <property type="project" value="TreeGrafter"/>
</dbReference>
<dbReference type="FunFam" id="1.10.287.70:FF:000072">
    <property type="entry name" value="Cyclic nucleotide gated channel beta 3"/>
    <property type="match status" value="1"/>
</dbReference>
<evidence type="ECO:0000256" key="2">
    <source>
        <dbReference type="ARBA" id="ARBA00022448"/>
    </source>
</evidence>
<dbReference type="InterPro" id="IPR050866">
    <property type="entry name" value="CNG_cation_channel"/>
</dbReference>
<dbReference type="Pfam" id="PF00027">
    <property type="entry name" value="cNMP_binding"/>
    <property type="match status" value="1"/>
</dbReference>
<dbReference type="PROSITE" id="PS50042">
    <property type="entry name" value="CNMP_BINDING_3"/>
    <property type="match status" value="1"/>
</dbReference>